<reference evidence="1" key="1">
    <citation type="submission" date="2019-08" db="EMBL/GenBank/DDBJ databases">
        <authorList>
            <person name="Kucharzyk K."/>
            <person name="Murdoch R.W."/>
            <person name="Higgins S."/>
            <person name="Loffler F."/>
        </authorList>
    </citation>
    <scope>NUCLEOTIDE SEQUENCE</scope>
</reference>
<comment type="caution">
    <text evidence="1">The sequence shown here is derived from an EMBL/GenBank/DDBJ whole genome shotgun (WGS) entry which is preliminary data.</text>
</comment>
<proteinExistence type="predicted"/>
<name>A0A645AKP8_9ZZZZ</name>
<dbReference type="EMBL" id="VSSQ01014277">
    <property type="protein sequence ID" value="MPM53308.1"/>
    <property type="molecule type" value="Genomic_DNA"/>
</dbReference>
<protein>
    <submittedName>
        <fullName evidence="1">Uncharacterized protein</fullName>
    </submittedName>
</protein>
<accession>A0A645AKP8</accession>
<organism evidence="1">
    <name type="scientific">bioreactor metagenome</name>
    <dbReference type="NCBI Taxonomy" id="1076179"/>
    <lineage>
        <taxon>unclassified sequences</taxon>
        <taxon>metagenomes</taxon>
        <taxon>ecological metagenomes</taxon>
    </lineage>
</organism>
<dbReference type="AlphaFoldDB" id="A0A645AKP8"/>
<sequence>MRVCANISQIGKPVVLCGCAVPDQFENAPERIMFSEIHYIAIVCGEDELKKRMQNGRGVTDENWIKNSVDFNKWLIENSKKTNPEIFLLDITILSPEEAASAMNRRIMSFL</sequence>
<gene>
    <name evidence="1" type="ORF">SDC9_100075</name>
</gene>
<dbReference type="InterPro" id="IPR027417">
    <property type="entry name" value="P-loop_NTPase"/>
</dbReference>
<evidence type="ECO:0000313" key="1">
    <source>
        <dbReference type="EMBL" id="MPM53308.1"/>
    </source>
</evidence>
<dbReference type="Gene3D" id="3.40.50.300">
    <property type="entry name" value="P-loop containing nucleotide triphosphate hydrolases"/>
    <property type="match status" value="1"/>
</dbReference>